<dbReference type="InterPro" id="IPR037197">
    <property type="entry name" value="WWE_dom_sf"/>
</dbReference>
<dbReference type="OrthoDB" id="6133115at2759"/>
<dbReference type="PROSITE" id="PS50918">
    <property type="entry name" value="WWE"/>
    <property type="match status" value="1"/>
</dbReference>
<dbReference type="EMBL" id="CM035422">
    <property type="protein sequence ID" value="KAH7373252.1"/>
    <property type="molecule type" value="Genomic_DNA"/>
</dbReference>
<dbReference type="Pfam" id="PF23467">
    <property type="entry name" value="WWE_5"/>
    <property type="match status" value="1"/>
</dbReference>
<evidence type="ECO:0000259" key="2">
    <source>
        <dbReference type="PROSITE" id="PS50918"/>
    </source>
</evidence>
<dbReference type="PANTHER" id="PTHR32263">
    <property type="entry name" value="INACTIVE POLY [ADP-RIBOSE] POLYMERASE SRO4-RELATED"/>
    <property type="match status" value="1"/>
</dbReference>
<name>A0A8T2STZ9_CERRI</name>
<comment type="caution">
    <text evidence="3">The sequence shown here is derived from an EMBL/GenBank/DDBJ whole genome shotgun (WGS) entry which is preliminary data.</text>
</comment>
<evidence type="ECO:0000256" key="1">
    <source>
        <dbReference type="SAM" id="MobiDB-lite"/>
    </source>
</evidence>
<feature type="region of interest" description="Disordered" evidence="1">
    <location>
        <begin position="155"/>
        <end position="175"/>
    </location>
</feature>
<sequence length="205" mass="23417">MEVDGFQPDRCCKRKLQTGSQERPSKHSRPAFTDSHPQYADDICKPSRFLYLNNGKWKPYCDEVSATIWISFSSNKKSARFWVSEQAYSVDFPHMMQLNLRTGHVCSIAWIDSLGKFVRPVRCVEGRSELWLSLVRKKSQKISSDSQNYNCAQSQQQVPDLSRSDRSYRSGLEERDSGLAESGCFHKSPGPVNCVCDVGNDYQED</sequence>
<dbReference type="AlphaFoldDB" id="A0A8T2STZ9"/>
<feature type="compositionally biased region" description="Basic and acidic residues" evidence="1">
    <location>
        <begin position="162"/>
        <end position="175"/>
    </location>
</feature>
<keyword evidence="4" id="KW-1185">Reference proteome</keyword>
<proteinExistence type="predicted"/>
<reference evidence="3" key="1">
    <citation type="submission" date="2021-08" db="EMBL/GenBank/DDBJ databases">
        <title>WGS assembly of Ceratopteris richardii.</title>
        <authorList>
            <person name="Marchant D.B."/>
            <person name="Chen G."/>
            <person name="Jenkins J."/>
            <person name="Shu S."/>
            <person name="Leebens-Mack J."/>
            <person name="Grimwood J."/>
            <person name="Schmutz J."/>
            <person name="Soltis P."/>
            <person name="Soltis D."/>
            <person name="Chen Z.-H."/>
        </authorList>
    </citation>
    <scope>NUCLEOTIDE SEQUENCE</scope>
    <source>
        <strain evidence="3">Whitten #5841</strain>
        <tissue evidence="3">Leaf</tissue>
    </source>
</reference>
<dbReference type="InterPro" id="IPR057823">
    <property type="entry name" value="WWE_RCD1"/>
</dbReference>
<protein>
    <recommendedName>
        <fullName evidence="2">WWE domain-containing protein</fullName>
    </recommendedName>
</protein>
<dbReference type="SUPFAM" id="SSF117839">
    <property type="entry name" value="WWE domain"/>
    <property type="match status" value="1"/>
</dbReference>
<feature type="domain" description="WWE" evidence="2">
    <location>
        <begin position="35"/>
        <end position="110"/>
    </location>
</feature>
<dbReference type="InterPro" id="IPR044964">
    <property type="entry name" value="RCD1/SRO1-5"/>
</dbReference>
<gene>
    <name evidence="3" type="ORF">KP509_17G046400</name>
</gene>
<evidence type="ECO:0000313" key="4">
    <source>
        <dbReference type="Proteomes" id="UP000825935"/>
    </source>
</evidence>
<organism evidence="3 4">
    <name type="scientific">Ceratopteris richardii</name>
    <name type="common">Triangle waterfern</name>
    <dbReference type="NCBI Taxonomy" id="49495"/>
    <lineage>
        <taxon>Eukaryota</taxon>
        <taxon>Viridiplantae</taxon>
        <taxon>Streptophyta</taxon>
        <taxon>Embryophyta</taxon>
        <taxon>Tracheophyta</taxon>
        <taxon>Polypodiopsida</taxon>
        <taxon>Polypodiidae</taxon>
        <taxon>Polypodiales</taxon>
        <taxon>Pteridineae</taxon>
        <taxon>Pteridaceae</taxon>
        <taxon>Parkerioideae</taxon>
        <taxon>Ceratopteris</taxon>
    </lineage>
</organism>
<dbReference type="Proteomes" id="UP000825935">
    <property type="component" value="Chromosome 17"/>
</dbReference>
<dbReference type="InterPro" id="IPR004170">
    <property type="entry name" value="WWE_dom"/>
</dbReference>
<dbReference type="Gene3D" id="3.30.720.50">
    <property type="match status" value="1"/>
</dbReference>
<evidence type="ECO:0000313" key="3">
    <source>
        <dbReference type="EMBL" id="KAH7373252.1"/>
    </source>
</evidence>
<accession>A0A8T2STZ9</accession>